<feature type="domain" description="Histidine kinase" evidence="10">
    <location>
        <begin position="781"/>
        <end position="1000"/>
    </location>
</feature>
<dbReference type="EMBL" id="JAFBJK010000007">
    <property type="protein sequence ID" value="MBT8728204.1"/>
    <property type="molecule type" value="Genomic_DNA"/>
</dbReference>
<dbReference type="Pfam" id="PF07495">
    <property type="entry name" value="Y_Y_Y"/>
    <property type="match status" value="1"/>
</dbReference>
<dbReference type="Gene3D" id="1.10.10.60">
    <property type="entry name" value="Homeodomain-like"/>
    <property type="match status" value="1"/>
</dbReference>
<dbReference type="Pfam" id="PF02518">
    <property type="entry name" value="HATPase_c"/>
    <property type="match status" value="1"/>
</dbReference>
<dbReference type="SUPFAM" id="SSF47384">
    <property type="entry name" value="Homodimeric domain of signal transducing histidine kinase"/>
    <property type="match status" value="1"/>
</dbReference>
<keyword evidence="18" id="KW-1185">Reference proteome</keyword>
<feature type="modified residue" description="4-aspartylphosphate" evidence="8">
    <location>
        <position position="1083"/>
    </location>
</feature>
<dbReference type="InterPro" id="IPR003594">
    <property type="entry name" value="HATPase_dom"/>
</dbReference>
<feature type="domain" description="HTH araC/xylS-type" evidence="9">
    <location>
        <begin position="1187"/>
        <end position="1283"/>
    </location>
</feature>
<evidence type="ECO:0000256" key="2">
    <source>
        <dbReference type="ARBA" id="ARBA00012438"/>
    </source>
</evidence>
<dbReference type="PROSITE" id="PS50110">
    <property type="entry name" value="RESPONSE_REGULATORY"/>
    <property type="match status" value="1"/>
</dbReference>
<dbReference type="SMART" id="SM00388">
    <property type="entry name" value="HisKA"/>
    <property type="match status" value="1"/>
</dbReference>
<evidence type="ECO:0000259" key="11">
    <source>
        <dbReference type="PROSITE" id="PS50110"/>
    </source>
</evidence>
<dbReference type="SMART" id="SM00387">
    <property type="entry name" value="HATPase_c"/>
    <property type="match status" value="1"/>
</dbReference>
<dbReference type="InterPro" id="IPR011123">
    <property type="entry name" value="Y_Y_Y"/>
</dbReference>
<dbReference type="InterPro" id="IPR001789">
    <property type="entry name" value="Sig_transdc_resp-reg_receiver"/>
</dbReference>
<dbReference type="EMBL" id="QSHA01000003">
    <property type="protein sequence ID" value="RHB75569.1"/>
    <property type="molecule type" value="Genomic_DNA"/>
</dbReference>
<dbReference type="InterPro" id="IPR004358">
    <property type="entry name" value="Sig_transdc_His_kin-like_C"/>
</dbReference>
<dbReference type="SUPFAM" id="SSF55874">
    <property type="entry name" value="ATPase domain of HSP90 chaperone/DNA topoisomerase II/histidine kinase"/>
    <property type="match status" value="1"/>
</dbReference>
<reference evidence="16 17" key="1">
    <citation type="submission" date="2018-08" db="EMBL/GenBank/DDBJ databases">
        <title>A genome reference for cultivated species of the human gut microbiota.</title>
        <authorList>
            <person name="Zou Y."/>
            <person name="Xue W."/>
            <person name="Luo G."/>
        </authorList>
    </citation>
    <scope>NUCLEOTIDE SEQUENCE [LARGE SCALE GENOMIC DNA]</scope>
    <source>
        <strain evidence="15 16">AM29-12AC</strain>
        <strain evidence="14 17">AM39-1</strain>
    </source>
</reference>
<evidence type="ECO:0000256" key="1">
    <source>
        <dbReference type="ARBA" id="ARBA00000085"/>
    </source>
</evidence>
<dbReference type="SUPFAM" id="SSF63829">
    <property type="entry name" value="Calcium-dependent phosphotriesterase"/>
    <property type="match status" value="3"/>
</dbReference>
<dbReference type="Pfam" id="PF00072">
    <property type="entry name" value="Response_reg"/>
    <property type="match status" value="1"/>
</dbReference>
<evidence type="ECO:0000256" key="5">
    <source>
        <dbReference type="ARBA" id="ARBA00022777"/>
    </source>
</evidence>
<dbReference type="Gene3D" id="1.10.287.130">
    <property type="match status" value="1"/>
</dbReference>
<evidence type="ECO:0000313" key="13">
    <source>
        <dbReference type="EMBL" id="MDC1857028.1"/>
    </source>
</evidence>
<name>A0A413XDW3_BACUN</name>
<dbReference type="CDD" id="cd17574">
    <property type="entry name" value="REC_OmpR"/>
    <property type="match status" value="1"/>
</dbReference>
<dbReference type="CDD" id="cd00082">
    <property type="entry name" value="HisKA"/>
    <property type="match status" value="1"/>
</dbReference>
<dbReference type="PROSITE" id="PS01124">
    <property type="entry name" value="HTH_ARAC_FAMILY_2"/>
    <property type="match status" value="1"/>
</dbReference>
<dbReference type="SMART" id="SM00342">
    <property type="entry name" value="HTH_ARAC"/>
    <property type="match status" value="1"/>
</dbReference>
<dbReference type="EMBL" id="QSJZ01000011">
    <property type="protein sequence ID" value="RHE22200.1"/>
    <property type="molecule type" value="Genomic_DNA"/>
</dbReference>
<evidence type="ECO:0000259" key="9">
    <source>
        <dbReference type="PROSITE" id="PS01124"/>
    </source>
</evidence>
<dbReference type="EMBL" id="JAQNSB010000043">
    <property type="protein sequence ID" value="MDC1857028.1"/>
    <property type="molecule type" value="Genomic_DNA"/>
</dbReference>
<comment type="caution">
    <text evidence="14">The sequence shown here is derived from an EMBL/GenBank/DDBJ whole genome shotgun (WGS) entry which is preliminary data.</text>
</comment>
<dbReference type="InterPro" id="IPR036097">
    <property type="entry name" value="HisK_dim/P_sf"/>
</dbReference>
<keyword evidence="5 14" id="KW-0418">Kinase</keyword>
<feature type="domain" description="Response regulatory" evidence="11">
    <location>
        <begin position="1035"/>
        <end position="1150"/>
    </location>
</feature>
<dbReference type="Gene3D" id="2.60.40.10">
    <property type="entry name" value="Immunoglobulins"/>
    <property type="match status" value="1"/>
</dbReference>
<dbReference type="PROSITE" id="PS50109">
    <property type="entry name" value="HIS_KIN"/>
    <property type="match status" value="1"/>
</dbReference>
<dbReference type="Gene3D" id="3.30.565.10">
    <property type="entry name" value="Histidine kinase-like ATPase, C-terminal domain"/>
    <property type="match status" value="1"/>
</dbReference>
<evidence type="ECO:0000313" key="15">
    <source>
        <dbReference type="EMBL" id="RHE22200.1"/>
    </source>
</evidence>
<dbReference type="GO" id="GO:0003700">
    <property type="term" value="F:DNA-binding transcription factor activity"/>
    <property type="evidence" value="ECO:0007669"/>
    <property type="project" value="InterPro"/>
</dbReference>
<evidence type="ECO:0000313" key="18">
    <source>
        <dbReference type="Proteomes" id="UP001196342"/>
    </source>
</evidence>
<dbReference type="InterPro" id="IPR036890">
    <property type="entry name" value="HATPase_C_sf"/>
</dbReference>
<reference evidence="12 18" key="2">
    <citation type="submission" date="2020-12" db="EMBL/GenBank/DDBJ databases">
        <title>Microorganisms.</title>
        <authorList>
            <person name="Matos J."/>
            <person name="Faleiro L."/>
            <person name="Duarte I."/>
        </authorList>
    </citation>
    <scope>NUCLEOTIDE SEQUENCE [LARGE SCALE GENOMIC DNA]</scope>
    <source>
        <strain evidence="12 18">PtFD3Pch2</strain>
    </source>
</reference>
<dbReference type="InterPro" id="IPR018060">
    <property type="entry name" value="HTH_AraC"/>
</dbReference>
<accession>A0A413XDW3</accession>
<dbReference type="FunFam" id="3.30.565.10:FF:000006">
    <property type="entry name" value="Sensor histidine kinase WalK"/>
    <property type="match status" value="1"/>
</dbReference>
<dbReference type="Pfam" id="PF07494">
    <property type="entry name" value="Reg_prop"/>
    <property type="match status" value="1"/>
</dbReference>
<dbReference type="Proteomes" id="UP000283601">
    <property type="component" value="Unassembled WGS sequence"/>
</dbReference>
<dbReference type="EC" id="2.7.13.3" evidence="2"/>
<dbReference type="GO" id="GO:0043565">
    <property type="term" value="F:sequence-specific DNA binding"/>
    <property type="evidence" value="ECO:0007669"/>
    <property type="project" value="InterPro"/>
</dbReference>
<evidence type="ECO:0000313" key="14">
    <source>
        <dbReference type="EMBL" id="RHB75569.1"/>
    </source>
</evidence>
<dbReference type="Proteomes" id="UP001214113">
    <property type="component" value="Unassembled WGS sequence"/>
</dbReference>
<protein>
    <recommendedName>
        <fullName evidence="2">histidine kinase</fullName>
        <ecNumber evidence="2">2.7.13.3</ecNumber>
    </recommendedName>
</protein>
<reference evidence="13" key="3">
    <citation type="submission" date="2022-10" db="EMBL/GenBank/DDBJ databases">
        <title>Human gut microbiome strain richness.</title>
        <authorList>
            <person name="Chen-Liaw A."/>
        </authorList>
    </citation>
    <scope>NUCLEOTIDE SEQUENCE</scope>
    <source>
        <strain evidence="13">BSD2780061687st1_G10_BSD2780061687b_171204</strain>
    </source>
</reference>
<evidence type="ECO:0000256" key="8">
    <source>
        <dbReference type="PROSITE-ProRule" id="PRU00169"/>
    </source>
</evidence>
<dbReference type="InterPro" id="IPR003661">
    <property type="entry name" value="HisK_dim/P_dom"/>
</dbReference>
<keyword evidence="7" id="KW-0804">Transcription</keyword>
<dbReference type="SMART" id="SM00448">
    <property type="entry name" value="REC"/>
    <property type="match status" value="1"/>
</dbReference>
<evidence type="ECO:0000256" key="6">
    <source>
        <dbReference type="ARBA" id="ARBA00023015"/>
    </source>
</evidence>
<proteinExistence type="predicted"/>
<dbReference type="RefSeq" id="WP_117588488.1">
    <property type="nucleotide sequence ID" value="NZ_BAABXG010000001.1"/>
</dbReference>
<evidence type="ECO:0000256" key="4">
    <source>
        <dbReference type="ARBA" id="ARBA00022679"/>
    </source>
</evidence>
<evidence type="ECO:0000256" key="3">
    <source>
        <dbReference type="ARBA" id="ARBA00022553"/>
    </source>
</evidence>
<dbReference type="InterPro" id="IPR015943">
    <property type="entry name" value="WD40/YVTN_repeat-like_dom_sf"/>
</dbReference>
<dbReference type="InterPro" id="IPR013783">
    <property type="entry name" value="Ig-like_fold"/>
</dbReference>
<dbReference type="PANTHER" id="PTHR43547">
    <property type="entry name" value="TWO-COMPONENT HISTIDINE KINASE"/>
    <property type="match status" value="1"/>
</dbReference>
<evidence type="ECO:0000313" key="12">
    <source>
        <dbReference type="EMBL" id="MBT8728204.1"/>
    </source>
</evidence>
<dbReference type="InterPro" id="IPR011006">
    <property type="entry name" value="CheY-like_superfamily"/>
</dbReference>
<evidence type="ECO:0000256" key="7">
    <source>
        <dbReference type="ARBA" id="ARBA00023163"/>
    </source>
</evidence>
<keyword evidence="3 8" id="KW-0597">Phosphoprotein</keyword>
<evidence type="ECO:0000259" key="10">
    <source>
        <dbReference type="PROSITE" id="PS50109"/>
    </source>
</evidence>
<evidence type="ECO:0000313" key="17">
    <source>
        <dbReference type="Proteomes" id="UP000286114"/>
    </source>
</evidence>
<dbReference type="Pfam" id="PF12833">
    <property type="entry name" value="HTH_18"/>
    <property type="match status" value="1"/>
</dbReference>
<dbReference type="Proteomes" id="UP000286114">
    <property type="component" value="Unassembled WGS sequence"/>
</dbReference>
<comment type="catalytic activity">
    <reaction evidence="1">
        <text>ATP + protein L-histidine = ADP + protein N-phospho-L-histidine.</text>
        <dbReference type="EC" id="2.7.13.3"/>
    </reaction>
</comment>
<keyword evidence="6" id="KW-0805">Transcription regulation</keyword>
<dbReference type="PANTHER" id="PTHR43547:SF2">
    <property type="entry name" value="HYBRID SIGNAL TRANSDUCTION HISTIDINE KINASE C"/>
    <property type="match status" value="1"/>
</dbReference>
<dbReference type="Pfam" id="PF00512">
    <property type="entry name" value="HisKA"/>
    <property type="match status" value="1"/>
</dbReference>
<dbReference type="GO" id="GO:0000155">
    <property type="term" value="F:phosphorelay sensor kinase activity"/>
    <property type="evidence" value="ECO:0007669"/>
    <property type="project" value="InterPro"/>
</dbReference>
<dbReference type="InterPro" id="IPR005467">
    <property type="entry name" value="His_kinase_dom"/>
</dbReference>
<dbReference type="Proteomes" id="UP001196342">
    <property type="component" value="Unassembled WGS sequence"/>
</dbReference>
<dbReference type="SUPFAM" id="SSF52172">
    <property type="entry name" value="CheY-like"/>
    <property type="match status" value="1"/>
</dbReference>
<sequence length="1283" mass="146639">MKKLKLQWKGIYALLLMLWSVPLPAQFPLVEQISSNFITSFAEDPKGYIWIGTNHGLNRFSGSNYTVYYAQEESTALNSDYVDNLMFDANNRLWMSNECGLCVWEDGIFRHPQQVGFNPIGRVLDLDNEWLIITDRKGVAKVNKQTLKEEKYYLQPGMSIVGAITISSQKQVWTANARHHATDIYILDRDLNLLRTLNGSKDTYIESIVEDASHHMWVTTSKGLLCYDAKTWEELLLPTDFMEATQNKKIHFVLPYWQNFLLIGISGEGMYRYDVARRVLTRIHVQQQLKGDRYVCFIDTNNGIWLSDQENDFHYYPEKAAFNNLSSIFERLEDPFVKNLLFDYEGYLWMRSSHDIASYDIGGDKIAFHLADGGLYGHIFIDSKNRLWVIRNRSEVRQYAIREGKIVREENHYTFPANVFSISEDKEGRIWVTLADRFATLAADGKFTYRYAPGSISFSQLQTLRPSGTMILYTVANGIYKFGEDQQFIPLDSLYLPNPNSLIIDRNNTYWIGTYNTGLVHYDPRTQWLERFDLSSGLIDNSLKAVIEDKEGNIWFSSSTHIGKYDVQEKTFSYLYDNYFCKGKLYALNCAAVAPDGTLFFGGSGGITVIYPDVPIEKEPDIPLNLDMILVNGGIHNKSEEKLSLSYRENTVTFYYSALKLEAGSLLNYAYMLEGFDKNWIDAGSNKRVAYSNLPTGKYTFKVKARILSGEWCKNELTKEVVVHPAPWATPLVIVLYWLVGIGLVLLVIRLIIRWRTQEERLALVKYQREINQAHIDFVTNISHEVRTPLAMVYAPLKELAKENNLNEHERGLVDIMLRNADRLLRLVKQLLDPKEGEKDEKQLRVAVVDPVAFVQAQIANFRFIAHEKGLTINMHAEQKQDTVACFDTEKVEKIFYNLLSNAIKYTPEGGSIDITVESDGKNVQICVADTGQGILPEKQKQLFDRFERLGADKKYPNVNGKGIGLNYAQYLAHLHKGNIDYTSKHPQGACFTLSIPQSLTAYSPEERAQDNEYKIPIPAVETNAVEKVVSKENTLFIVEDDQEVREYLRVLLSPDYNIVVVENGEEAIDRLEMELPELIVSDVVMPRKDGYELCKTIKTSADWGRIPVILLTAKNDMDSSIKGLDCGADAYVGKPFDPFYLKAVINNLLENRKRMQWIVQNLTSESLPRGEAREAILNEQDRQFLENLHTLLDKHLDDEAFGITSLAKEMLMSYSSLYARVKSLTGQTPQNFLITYRMNTAMQLLQTGKYTVSEVCYKVGASSLANFSRSFKRQFGVPPSEV</sequence>
<dbReference type="SUPFAM" id="SSF46689">
    <property type="entry name" value="Homeodomain-like"/>
    <property type="match status" value="1"/>
</dbReference>
<dbReference type="Gene3D" id="2.130.10.10">
    <property type="entry name" value="YVTN repeat-like/Quinoprotein amine dehydrogenase"/>
    <property type="match status" value="3"/>
</dbReference>
<dbReference type="PRINTS" id="PR00344">
    <property type="entry name" value="BCTRLSENSOR"/>
</dbReference>
<keyword evidence="4" id="KW-0808">Transferase</keyword>
<evidence type="ECO:0000313" key="16">
    <source>
        <dbReference type="Proteomes" id="UP000283601"/>
    </source>
</evidence>
<dbReference type="Gene3D" id="3.40.50.2300">
    <property type="match status" value="1"/>
</dbReference>
<dbReference type="InterPro" id="IPR009057">
    <property type="entry name" value="Homeodomain-like_sf"/>
</dbReference>
<gene>
    <name evidence="15" type="ORF">DW758_13320</name>
    <name evidence="14" type="ORF">DW873_05350</name>
    <name evidence="12" type="ORF">JQN06_18940</name>
    <name evidence="13" type="ORF">POZ22_19920</name>
</gene>
<organism evidence="14 17">
    <name type="scientific">Bacteroides uniformis</name>
    <dbReference type="NCBI Taxonomy" id="820"/>
    <lineage>
        <taxon>Bacteria</taxon>
        <taxon>Pseudomonadati</taxon>
        <taxon>Bacteroidota</taxon>
        <taxon>Bacteroidia</taxon>
        <taxon>Bacteroidales</taxon>
        <taxon>Bacteroidaceae</taxon>
        <taxon>Bacteroides</taxon>
    </lineage>
</organism>
<dbReference type="InterPro" id="IPR011110">
    <property type="entry name" value="Reg_prop"/>
</dbReference>